<dbReference type="InterPro" id="IPR012341">
    <property type="entry name" value="6hp_glycosidase-like_sf"/>
</dbReference>
<dbReference type="PANTHER" id="PTHR31616:SF0">
    <property type="entry name" value="GLUCAN 1,4-ALPHA-GLUCOSIDASE"/>
    <property type="match status" value="1"/>
</dbReference>
<feature type="signal peptide" evidence="1">
    <location>
        <begin position="1"/>
        <end position="24"/>
    </location>
</feature>
<proteinExistence type="predicted"/>
<feature type="chain" id="PRO_5045043026" description="GH15-like domain-containing protein" evidence="1">
    <location>
        <begin position="25"/>
        <end position="742"/>
    </location>
</feature>
<sequence>MAVFPRSWLLPLLVAGAFAPVGCASPEDDAGSTASDDLTVWDPISAFSGNSPNFAQVANGNALAVVSRDFGRGAKAGALVELFYPSLGQDNLYDSYVGLRARGSFSWAHDLRLVGQRIVENTGLVESGFSGPGVELRIADVMRPTHDAHVRNVTVVNRGIDPIVGGQLAFYAFYTIGTLPTGDAIRYSASDGALVQTDSGSKTAIATIADRAPTNSHCGVALSPLGSGRDARFAAEDGKPAGCTTAGPSTGVTGALFHDLPTIAPGQSAQITYAIGLGGSESSALTEAKAAVSLGFSGATREDADRWSRVLSQAKPVPGLPARAKPVYNRALITLMQHHVNNGAFIAAPTLTSPAYRFVWPRDGSKTSIDLLDAGYPAEAAQFFEFLEKQLLADGSFAVNYQPDGSGPMWNFGREGNENDQPGMLPWGVHHVYLSTKDKGWLRARFPGVVRAADFLVTVAPRGQVGPSRDLWELETGASWTYANGSAIAGLEAAAAIATELGEGAAAAKYLAKAKEMRTVLMTKFVTKDGYFARGMKKSGNLDPRLEIGNLALGNGGFAILPDSTPALAKIGDLVGPRLGTPGGAVRRYEGDNYYGGQPWPVASNWLSVHTIARGDVAGARALFDVITEQAYATDALMLGEQFEEPTKRWLSAFPLAWSEAAYVLQPVLSPHGEERFCVPFCIIDGMMGMGRLSKMLEVFKGAFHQPLVQRTDVHRAVTEGVLPEEVVEVPVHKLPVEAVVV</sequence>
<comment type="caution">
    <text evidence="3">The sequence shown here is derived from an EMBL/GenBank/DDBJ whole genome shotgun (WGS) entry which is preliminary data.</text>
</comment>
<evidence type="ECO:0000313" key="4">
    <source>
        <dbReference type="Proteomes" id="UP001234178"/>
    </source>
</evidence>
<accession>A0ABR0B9D6</accession>
<feature type="domain" description="GH15-like" evidence="2">
    <location>
        <begin position="327"/>
        <end position="392"/>
    </location>
</feature>
<name>A0ABR0B9D6_9CRUS</name>
<dbReference type="Pfam" id="PF00723">
    <property type="entry name" value="Glyco_hydro_15"/>
    <property type="match status" value="2"/>
</dbReference>
<feature type="domain" description="GH15-like" evidence="2">
    <location>
        <begin position="467"/>
        <end position="664"/>
    </location>
</feature>
<dbReference type="Proteomes" id="UP001234178">
    <property type="component" value="Unassembled WGS sequence"/>
</dbReference>
<evidence type="ECO:0000313" key="3">
    <source>
        <dbReference type="EMBL" id="KAK4045188.1"/>
    </source>
</evidence>
<keyword evidence="1" id="KW-0732">Signal</keyword>
<dbReference type="InterPro" id="IPR008928">
    <property type="entry name" value="6-hairpin_glycosidase_sf"/>
</dbReference>
<organism evidence="3 4">
    <name type="scientific">Daphnia magna</name>
    <dbReference type="NCBI Taxonomy" id="35525"/>
    <lineage>
        <taxon>Eukaryota</taxon>
        <taxon>Metazoa</taxon>
        <taxon>Ecdysozoa</taxon>
        <taxon>Arthropoda</taxon>
        <taxon>Crustacea</taxon>
        <taxon>Branchiopoda</taxon>
        <taxon>Diplostraca</taxon>
        <taxon>Cladocera</taxon>
        <taxon>Anomopoda</taxon>
        <taxon>Daphniidae</taxon>
        <taxon>Daphnia</taxon>
    </lineage>
</organism>
<evidence type="ECO:0000259" key="2">
    <source>
        <dbReference type="Pfam" id="PF00723"/>
    </source>
</evidence>
<dbReference type="EMBL" id="JAOYFB010000041">
    <property type="protein sequence ID" value="KAK4045188.1"/>
    <property type="molecule type" value="Genomic_DNA"/>
</dbReference>
<dbReference type="InterPro" id="IPR011613">
    <property type="entry name" value="GH15-like"/>
</dbReference>
<evidence type="ECO:0000256" key="1">
    <source>
        <dbReference type="SAM" id="SignalP"/>
    </source>
</evidence>
<dbReference type="PANTHER" id="PTHR31616">
    <property type="entry name" value="TREHALASE"/>
    <property type="match status" value="1"/>
</dbReference>
<reference evidence="3 4" key="1">
    <citation type="journal article" date="2023" name="Nucleic Acids Res.">
        <title>The hologenome of Daphnia magna reveals possible DNA methylation and microbiome-mediated evolution of the host genome.</title>
        <authorList>
            <person name="Chaturvedi A."/>
            <person name="Li X."/>
            <person name="Dhandapani V."/>
            <person name="Marshall H."/>
            <person name="Kissane S."/>
            <person name="Cuenca-Cambronero M."/>
            <person name="Asole G."/>
            <person name="Calvet F."/>
            <person name="Ruiz-Romero M."/>
            <person name="Marangio P."/>
            <person name="Guigo R."/>
            <person name="Rago D."/>
            <person name="Mirbahai L."/>
            <person name="Eastwood N."/>
            <person name="Colbourne J.K."/>
            <person name="Zhou J."/>
            <person name="Mallon E."/>
            <person name="Orsini L."/>
        </authorList>
    </citation>
    <scope>NUCLEOTIDE SEQUENCE [LARGE SCALE GENOMIC DNA]</scope>
    <source>
        <strain evidence="3">LRV0_1</strain>
    </source>
</reference>
<keyword evidence="4" id="KW-1185">Reference proteome</keyword>
<dbReference type="Gene3D" id="1.50.10.10">
    <property type="match status" value="1"/>
</dbReference>
<dbReference type="SUPFAM" id="SSF48208">
    <property type="entry name" value="Six-hairpin glycosidases"/>
    <property type="match status" value="1"/>
</dbReference>
<protein>
    <recommendedName>
        <fullName evidence="2">GH15-like domain-containing protein</fullName>
    </recommendedName>
</protein>
<gene>
    <name evidence="3" type="ORF">OUZ56_032596</name>
</gene>